<sequence length="85" mass="9880">MRRRTWRALSGWFGSRCLALSRLLSVDRRTYQVLLYRGSLRIQVEMSLNEIVLVMSRQSTSADQYHIQVQGAAEHPQEDVDRSSI</sequence>
<gene>
    <name evidence="3" type="ORF">SISSUDRAFT_1053759</name>
</gene>
<evidence type="ECO:0000313" key="4">
    <source>
        <dbReference type="Proteomes" id="UP000076798"/>
    </source>
</evidence>
<proteinExistence type="predicted"/>
<dbReference type="AlphaFoldDB" id="A0A165Z1H9"/>
<dbReference type="Proteomes" id="UP000076798">
    <property type="component" value="Unassembled WGS sequence"/>
</dbReference>
<feature type="signal peptide" evidence="2">
    <location>
        <begin position="1"/>
        <end position="19"/>
    </location>
</feature>
<dbReference type="EMBL" id="KV428216">
    <property type="protein sequence ID" value="KZT33832.1"/>
    <property type="molecule type" value="Genomic_DNA"/>
</dbReference>
<keyword evidence="2" id="KW-0732">Signal</keyword>
<feature type="compositionally biased region" description="Basic and acidic residues" evidence="1">
    <location>
        <begin position="75"/>
        <end position="85"/>
    </location>
</feature>
<protein>
    <submittedName>
        <fullName evidence="3">Uncharacterized protein</fullName>
    </submittedName>
</protein>
<name>A0A165Z1H9_9AGAM</name>
<organism evidence="3 4">
    <name type="scientific">Sistotremastrum suecicum HHB10207 ss-3</name>
    <dbReference type="NCBI Taxonomy" id="1314776"/>
    <lineage>
        <taxon>Eukaryota</taxon>
        <taxon>Fungi</taxon>
        <taxon>Dikarya</taxon>
        <taxon>Basidiomycota</taxon>
        <taxon>Agaricomycotina</taxon>
        <taxon>Agaricomycetes</taxon>
        <taxon>Sistotremastrales</taxon>
        <taxon>Sistotremastraceae</taxon>
        <taxon>Sistotremastrum</taxon>
    </lineage>
</organism>
<evidence type="ECO:0000256" key="1">
    <source>
        <dbReference type="SAM" id="MobiDB-lite"/>
    </source>
</evidence>
<feature type="chain" id="PRO_5007869799" evidence="2">
    <location>
        <begin position="20"/>
        <end position="85"/>
    </location>
</feature>
<keyword evidence="4" id="KW-1185">Reference proteome</keyword>
<evidence type="ECO:0000313" key="3">
    <source>
        <dbReference type="EMBL" id="KZT33832.1"/>
    </source>
</evidence>
<feature type="region of interest" description="Disordered" evidence="1">
    <location>
        <begin position="66"/>
        <end position="85"/>
    </location>
</feature>
<evidence type="ECO:0000256" key="2">
    <source>
        <dbReference type="SAM" id="SignalP"/>
    </source>
</evidence>
<reference evidence="3 4" key="1">
    <citation type="journal article" date="2016" name="Mol. Biol. Evol.">
        <title>Comparative Genomics of Early-Diverging Mushroom-Forming Fungi Provides Insights into the Origins of Lignocellulose Decay Capabilities.</title>
        <authorList>
            <person name="Nagy L.G."/>
            <person name="Riley R."/>
            <person name="Tritt A."/>
            <person name="Adam C."/>
            <person name="Daum C."/>
            <person name="Floudas D."/>
            <person name="Sun H."/>
            <person name="Yadav J.S."/>
            <person name="Pangilinan J."/>
            <person name="Larsson K.H."/>
            <person name="Matsuura K."/>
            <person name="Barry K."/>
            <person name="Labutti K."/>
            <person name="Kuo R."/>
            <person name="Ohm R.A."/>
            <person name="Bhattacharya S.S."/>
            <person name="Shirouzu T."/>
            <person name="Yoshinaga Y."/>
            <person name="Martin F.M."/>
            <person name="Grigoriev I.V."/>
            <person name="Hibbett D.S."/>
        </authorList>
    </citation>
    <scope>NUCLEOTIDE SEQUENCE [LARGE SCALE GENOMIC DNA]</scope>
    <source>
        <strain evidence="3 4">HHB10207 ss-3</strain>
    </source>
</reference>
<accession>A0A165Z1H9</accession>